<name>A0A0D9QL89_PLAFR</name>
<dbReference type="SUPFAM" id="SSF51569">
    <property type="entry name" value="Aldolase"/>
    <property type="match status" value="1"/>
</dbReference>
<feature type="compositionally biased region" description="Basic and acidic residues" evidence="10">
    <location>
        <begin position="844"/>
        <end position="856"/>
    </location>
</feature>
<dbReference type="InterPro" id="IPR007863">
    <property type="entry name" value="Peptidase_M16_C"/>
</dbReference>
<feature type="region of interest" description="Disordered" evidence="10">
    <location>
        <begin position="1048"/>
        <end position="1075"/>
    </location>
</feature>
<evidence type="ECO:0000256" key="9">
    <source>
        <dbReference type="RuleBase" id="RU004161"/>
    </source>
</evidence>
<evidence type="ECO:0000313" key="15">
    <source>
        <dbReference type="Proteomes" id="UP000054561"/>
    </source>
</evidence>
<dbReference type="Pfam" id="PF05193">
    <property type="entry name" value="Peptidase_M16_C"/>
    <property type="match status" value="1"/>
</dbReference>
<comment type="function">
    <text evidence="6">Catalyzes an early step in the biosynthesis of tetrapyrroles. Binds two molecules of 5-aminolevulinate per subunit, each at a distinct site, and catalyzes their condensation to form porphobilinogen.</text>
</comment>
<evidence type="ECO:0000256" key="2">
    <source>
        <dbReference type="ARBA" id="ARBA00008055"/>
    </source>
</evidence>
<evidence type="ECO:0000259" key="12">
    <source>
        <dbReference type="Pfam" id="PF00675"/>
    </source>
</evidence>
<dbReference type="InterPro" id="IPR011249">
    <property type="entry name" value="Metalloenz_LuxS/M16"/>
</dbReference>
<dbReference type="InterPro" id="IPR013785">
    <property type="entry name" value="Aldolase_TIM"/>
</dbReference>
<dbReference type="NCBIfam" id="NF006762">
    <property type="entry name" value="PRK09283.1"/>
    <property type="match status" value="1"/>
</dbReference>
<dbReference type="Proteomes" id="UP000054561">
    <property type="component" value="Unassembled WGS sequence"/>
</dbReference>
<dbReference type="EMBL" id="KQ001670">
    <property type="protein sequence ID" value="KJP87708.1"/>
    <property type="molecule type" value="Genomic_DNA"/>
</dbReference>
<dbReference type="OMA" id="ENVEIHC"/>
<evidence type="ECO:0000256" key="8">
    <source>
        <dbReference type="RuleBase" id="RU000515"/>
    </source>
</evidence>
<evidence type="ECO:0000256" key="3">
    <source>
        <dbReference type="ARBA" id="ARBA00023133"/>
    </source>
</evidence>
<dbReference type="Gene3D" id="3.20.20.70">
    <property type="entry name" value="Aldolase class I"/>
    <property type="match status" value="1"/>
</dbReference>
<reference evidence="14 15" key="1">
    <citation type="submission" date="2014-03" db="EMBL/GenBank/DDBJ databases">
        <title>The Genome Sequence of Plasmodium fragile nilgiri.</title>
        <authorList>
            <consortium name="The Broad Institute Genomics Platform"/>
            <consortium name="The Broad Institute Genome Sequencing Center for Infectious Disease"/>
            <person name="Neafsey D."/>
            <person name="Duraisingh M."/>
            <person name="Young S.K."/>
            <person name="Zeng Q."/>
            <person name="Gargeya S."/>
            <person name="Abouelleil A."/>
            <person name="Alvarado L."/>
            <person name="Chapman S.B."/>
            <person name="Gainer-Dewar J."/>
            <person name="Goldberg J."/>
            <person name="Griggs A."/>
            <person name="Gujja S."/>
            <person name="Hansen M."/>
            <person name="Howarth C."/>
            <person name="Imamovic A."/>
            <person name="Larimer J."/>
            <person name="Pearson M."/>
            <person name="Poon T.W."/>
            <person name="Priest M."/>
            <person name="Roberts A."/>
            <person name="Saif S."/>
            <person name="Shea T."/>
            <person name="Sykes S."/>
            <person name="Wortman J."/>
            <person name="Nusbaum C."/>
            <person name="Birren B."/>
        </authorList>
    </citation>
    <scope>NUCLEOTIDE SEQUENCE [LARGE SCALE GENOMIC DNA]</scope>
    <source>
        <strain evidence="15">nilgiri</strain>
    </source>
</reference>
<feature type="chain" id="PRO_5002344052" description="Delta-aminolevulinic acid dehydratase" evidence="11">
    <location>
        <begin position="21"/>
        <end position="1893"/>
    </location>
</feature>
<dbReference type="UniPathway" id="UPA00251">
    <property type="reaction ID" value="UER00318"/>
</dbReference>
<keyword evidence="5 8" id="KW-0627">Porphyrin biosynthesis</keyword>
<dbReference type="PRINTS" id="PR00144">
    <property type="entry name" value="DALDHYDRTASE"/>
</dbReference>
<evidence type="ECO:0000256" key="4">
    <source>
        <dbReference type="ARBA" id="ARBA00023239"/>
    </source>
</evidence>
<dbReference type="InterPro" id="IPR030656">
    <property type="entry name" value="ALAD_AS"/>
</dbReference>
<accession>A0A0D9QL89</accession>
<evidence type="ECO:0000256" key="5">
    <source>
        <dbReference type="ARBA" id="ARBA00023244"/>
    </source>
</evidence>
<comment type="pathway">
    <text evidence="1">Porphyrin-containing compound metabolism; protoporphyrin-IX biosynthesis; coproporphyrinogen-III from 5-aminolevulinate: step 1/4.</text>
</comment>
<dbReference type="VEuPathDB" id="PlasmoDB:AK88_02603"/>
<dbReference type="GO" id="GO:0004655">
    <property type="term" value="F:porphobilinogen synthase activity"/>
    <property type="evidence" value="ECO:0007669"/>
    <property type="project" value="UniProtKB-EC"/>
</dbReference>
<evidence type="ECO:0000256" key="1">
    <source>
        <dbReference type="ARBA" id="ARBA00004694"/>
    </source>
</evidence>
<dbReference type="SUPFAM" id="SSF63411">
    <property type="entry name" value="LuxS/MPP-like metallohydrolase"/>
    <property type="match status" value="3"/>
</dbReference>
<dbReference type="PANTHER" id="PTHR11458:SF0">
    <property type="entry name" value="DELTA-AMINOLEVULINIC ACID DEHYDRATASE"/>
    <property type="match status" value="1"/>
</dbReference>
<protein>
    <recommendedName>
        <fullName evidence="8">Delta-aminolevulinic acid dehydratase</fullName>
        <ecNumber evidence="8">4.2.1.24</ecNumber>
    </recommendedName>
</protein>
<dbReference type="PROSITE" id="PS00169">
    <property type="entry name" value="D_ALA_DEHYDRATASE"/>
    <property type="match status" value="1"/>
</dbReference>
<keyword evidence="4 8" id="KW-0456">Lyase</keyword>
<dbReference type="GO" id="GO:0005829">
    <property type="term" value="C:cytosol"/>
    <property type="evidence" value="ECO:0007669"/>
    <property type="project" value="TreeGrafter"/>
</dbReference>
<dbReference type="Gene3D" id="3.30.830.10">
    <property type="entry name" value="Metalloenzyme, LuxS/M16 peptidase-like"/>
    <property type="match status" value="2"/>
</dbReference>
<dbReference type="MEROPS" id="M16.A21"/>
<dbReference type="Pfam" id="PF00675">
    <property type="entry name" value="Peptidase_M16"/>
    <property type="match status" value="1"/>
</dbReference>
<feature type="domain" description="Peptidase M16 N-terminal" evidence="12">
    <location>
        <begin position="538"/>
        <end position="598"/>
    </location>
</feature>
<comment type="catalytic activity">
    <reaction evidence="7 8">
        <text>2 5-aminolevulinate = porphobilinogen + 2 H2O + H(+)</text>
        <dbReference type="Rhea" id="RHEA:24064"/>
        <dbReference type="ChEBI" id="CHEBI:15377"/>
        <dbReference type="ChEBI" id="CHEBI:15378"/>
        <dbReference type="ChEBI" id="CHEBI:58126"/>
        <dbReference type="ChEBI" id="CHEBI:356416"/>
        <dbReference type="EC" id="4.2.1.24"/>
    </reaction>
</comment>
<dbReference type="EC" id="4.2.1.24" evidence="8"/>
<dbReference type="RefSeq" id="XP_012335651.1">
    <property type="nucleotide sequence ID" value="XM_012480228.1"/>
</dbReference>
<dbReference type="GeneID" id="24267917"/>
<dbReference type="OrthoDB" id="952271at2759"/>
<evidence type="ECO:0000313" key="14">
    <source>
        <dbReference type="EMBL" id="KJP87708.1"/>
    </source>
</evidence>
<evidence type="ECO:0000256" key="6">
    <source>
        <dbReference type="ARBA" id="ARBA00025628"/>
    </source>
</evidence>
<dbReference type="SMART" id="SM01004">
    <property type="entry name" value="ALAD"/>
    <property type="match status" value="1"/>
</dbReference>
<dbReference type="InterPro" id="IPR001731">
    <property type="entry name" value="ALAD"/>
</dbReference>
<keyword evidence="11" id="KW-0732">Signal</keyword>
<dbReference type="GO" id="GO:0008270">
    <property type="term" value="F:zinc ion binding"/>
    <property type="evidence" value="ECO:0007669"/>
    <property type="project" value="TreeGrafter"/>
</dbReference>
<proteinExistence type="inferred from homology"/>
<dbReference type="GO" id="GO:0006782">
    <property type="term" value="P:protoporphyrinogen IX biosynthetic process"/>
    <property type="evidence" value="ECO:0007669"/>
    <property type="project" value="UniProtKB-UniPathway"/>
</dbReference>
<dbReference type="Pfam" id="PF00490">
    <property type="entry name" value="ALAD"/>
    <property type="match status" value="1"/>
</dbReference>
<feature type="region of interest" description="Disordered" evidence="10">
    <location>
        <begin position="799"/>
        <end position="869"/>
    </location>
</feature>
<dbReference type="InterPro" id="IPR011765">
    <property type="entry name" value="Pept_M16_N"/>
</dbReference>
<evidence type="ECO:0000256" key="10">
    <source>
        <dbReference type="SAM" id="MobiDB-lite"/>
    </source>
</evidence>
<comment type="similarity">
    <text evidence="2 9">Belongs to the ALAD family.</text>
</comment>
<evidence type="ECO:0000259" key="13">
    <source>
        <dbReference type="Pfam" id="PF05193"/>
    </source>
</evidence>
<evidence type="ECO:0000256" key="7">
    <source>
        <dbReference type="ARBA" id="ARBA00047651"/>
    </source>
</evidence>
<dbReference type="PANTHER" id="PTHR11458">
    <property type="entry name" value="DELTA-AMINOLEVULINIC ACID DEHYDRATASE"/>
    <property type="match status" value="1"/>
</dbReference>
<gene>
    <name evidence="14" type="ORF">AK88_02603</name>
</gene>
<keyword evidence="3" id="KW-0350">Heme biosynthesis</keyword>
<comment type="subunit">
    <text evidence="8">Homooctamer.</text>
</comment>
<keyword evidence="15" id="KW-1185">Reference proteome</keyword>
<sequence length="1893" mass="220647">MIKLNGIILLYFSVLNLVYCLNSNSCKTAYILYSPQSTTRYKTPFRRWNSPQNNNHASIFVSIKNALFVSNSKNHNQNLSDLCKDQKSTEDVYNENVARQSNLKNFAKDINDNVYIETNRRERRIKRNKHLRSLYSNNSIRMSNFIYPMFIHEEDNPQKETPLDGIYTYNLDGIVKEIEECLQLNIHHFMFFPVVKEENKTTYCSECYNESSYFCNAINKIKQKFKNQVVIYVDVALDPYNVYGHDGIYDEDKGEILNDVTVHTLVKQSLCLAKCGADVVCPSDSMDNRIQQIRKNLDFQNFRNVLILSYTCKYSSCLYKPFRSILNSNIHKNVVKNKQSYQHDFNTYYDLNHVEKHIAEGADILMVKPSLFYLDVISRIRSRMATYATVPLAVYNVSGEYMMIKNYVKHLNADINYENEILTELFKSYLRAGANIIITYFAKQYGLYLKNLYDRNVDIDDDMSSNFNASELKEDEDLIKYELPNRLTSIIYKKRKNKHKKKYILNNEQHVILPSHKISNEYKIYTNPIDYNYEEMHVYMEVNTGSVNEKKNQQGISHLCEHVSYMGSKNRKNIIDKNIRTNAYTDFHHIVFYISVSLNKELYKENSLSQFQYDNVITNISEDQIEDYDVYTVDEFNYKHAILSKCIDTMVEVLKGETQFNKERIIKEKKAIFSEYSIINTVEYKMNSDIIKTLHKENRLSHRLPIGKLELLKRYEPKDIKKYFDLFFRTENVNLYIYGDVNVDIARKLVSEKFQKVKKDELTPDDIKYLAILNDNTLRSRNKNLPAIVHMYGGDCYSKKGGTESGSPNGSKDQMDKDDVCAGEPVIGGTDTGKEMIYASRDNTPGDEKDDCEKADNGSITSLPDDEYPDDNIVDARKLNELRSTFQNEALSELKFRAYLSEKYKPTLEEEKILNKSDQKKNLTTDFEIIKYSLNNVNINILMKEEIKSIRTMEDYKNYVMKDVMFYCLSFRFNVYKRDLFNSIDINEYTNINEGATVRTVEIKTTTKSFSEAVTAFYNFIKSLLAHGFSNDELQNYRANEIEYDEAGGGSGEGDFSSASGAGTKQMKLVHPEKEEEEQILETRMNEMYTDEIQKIIDYNSCKHVYLNEQREKKLKQEIFDNLKIEQVNSFAKNYFQYLFNIFKANTNFKPNCVIIHVPHMDFNSFNKDGVKKLFLNNINSVSDVPNFSLSFQNTLLSQKYVYENITKQLHMARYVDPRGGDTPKRDIFAGILHKINQIKRDHQPVLCVLPSMDTPTKVGTLDKADAAPLVYTAPNYPLFRTCYGMHTEGKQGEVEHGLNASQGTHLSHPAQGKTGVNLDVLPSALKTGTDASRVNLKKYVAEQKGQREVENYQLANGIKVNLYKTQIDKKNIYLRLIIPHNDILKKKKKNVFPLLFSVICLFEGGEIENISRENVEIHCSNRSINICIDINDEYFFIDIYTYNKHENINSAFSILNNILLQTRIEESALRRVVDKLRKDFYEYKNNLQSFLLGQTISYLSDGAMGYQNFDLREAEEMSLETVHKVLKHLFRDPSLFELTVVGDIPDFMHYYVLHYIGTLPVIRDVSTNENATEVERVTRQQMNLRGDNNDTPQNDTPTGTDPLQQEYSLLCPLQNFEEKIKQATYVFLKEKEDHAIFLLIGKSANHFGFLSNGVHISLYLLQFLKKLLCHEMEDENVEKETTDKVFTQILNHIHIEKYKKEDITELITRKKKLYTNPLFFNAVSYIIQYILNSKLFHYLREKKELTYDSSFEFINYEKYFAGFFTLLVQTNPKDLKVIKNEVLSSFENFTKNFYNYSDYLIENAKLSYLNKKTKDLKFFVDKISGMQLTHFPLKYKNKFLLRDNLILSKIEKIDVLLAVYILFNQTSSYHISCGIASPKDVWAETYRNINEL</sequence>
<feature type="domain" description="Peptidase M16 C-terminal" evidence="13">
    <location>
        <begin position="1722"/>
        <end position="1793"/>
    </location>
</feature>
<organism evidence="14 15">
    <name type="scientific">Plasmodium fragile</name>
    <dbReference type="NCBI Taxonomy" id="5857"/>
    <lineage>
        <taxon>Eukaryota</taxon>
        <taxon>Sar</taxon>
        <taxon>Alveolata</taxon>
        <taxon>Apicomplexa</taxon>
        <taxon>Aconoidasida</taxon>
        <taxon>Haemosporida</taxon>
        <taxon>Plasmodiidae</taxon>
        <taxon>Plasmodium</taxon>
        <taxon>Plasmodium (Plasmodium)</taxon>
    </lineage>
</organism>
<evidence type="ECO:0000256" key="11">
    <source>
        <dbReference type="SAM" id="SignalP"/>
    </source>
</evidence>
<feature type="signal peptide" evidence="11">
    <location>
        <begin position="1"/>
        <end position="20"/>
    </location>
</feature>